<evidence type="ECO:0000259" key="4">
    <source>
        <dbReference type="Pfam" id="PF06839"/>
    </source>
</evidence>
<dbReference type="AlphaFoldDB" id="A0AA38SEN7"/>
<keyword evidence="3" id="KW-0862">Zinc</keyword>
<keyword evidence="6" id="KW-1185">Reference proteome</keyword>
<keyword evidence="1" id="KW-0479">Metal-binding</keyword>
<evidence type="ECO:0000313" key="6">
    <source>
        <dbReference type="Proteomes" id="UP001172457"/>
    </source>
</evidence>
<dbReference type="EMBL" id="JARYMX010000007">
    <property type="protein sequence ID" value="KAJ9541380.1"/>
    <property type="molecule type" value="Genomic_DNA"/>
</dbReference>
<dbReference type="PANTHER" id="PTHR33248">
    <property type="entry name" value="ZINC ION-BINDING PROTEIN"/>
    <property type="match status" value="1"/>
</dbReference>
<evidence type="ECO:0000256" key="1">
    <source>
        <dbReference type="ARBA" id="ARBA00022723"/>
    </source>
</evidence>
<evidence type="ECO:0000256" key="2">
    <source>
        <dbReference type="ARBA" id="ARBA00022771"/>
    </source>
</evidence>
<evidence type="ECO:0000313" key="5">
    <source>
        <dbReference type="EMBL" id="KAJ9541380.1"/>
    </source>
</evidence>
<dbReference type="GO" id="GO:0008270">
    <property type="term" value="F:zinc ion binding"/>
    <property type="evidence" value="ECO:0007669"/>
    <property type="project" value="UniProtKB-KW"/>
</dbReference>
<protein>
    <recommendedName>
        <fullName evidence="4">GRF-type domain-containing protein</fullName>
    </recommendedName>
</protein>
<keyword evidence="2" id="KW-0863">Zinc-finger</keyword>
<dbReference type="Pfam" id="PF06839">
    <property type="entry name" value="Zn_ribbon_GRF"/>
    <property type="match status" value="1"/>
</dbReference>
<sequence length="154" mass="17403">MSDPKSRHIRVLQPRVHDIALMTKTPNFIFSTPTPVSPPKISFFTMVNCACGLPAIIRTSWTSRNPGRRFYCCPKKVSFISISNVTKRSPYFLVEKIRCMDVIPGILRSKNELEASKLEVKATLKEKAYQTAIPFDVLLKLDDKGRGMCCHGVK</sequence>
<evidence type="ECO:0000256" key="3">
    <source>
        <dbReference type="ARBA" id="ARBA00022833"/>
    </source>
</evidence>
<comment type="caution">
    <text evidence="5">The sequence shown here is derived from an EMBL/GenBank/DDBJ whole genome shotgun (WGS) entry which is preliminary data.</text>
</comment>
<gene>
    <name evidence="5" type="ORF">OSB04_027886</name>
</gene>
<name>A0AA38SEN7_9ASTR</name>
<accession>A0AA38SEN7</accession>
<reference evidence="5" key="1">
    <citation type="submission" date="2023-03" db="EMBL/GenBank/DDBJ databases">
        <title>Chromosome-scale reference genome and RAD-based genetic map of yellow starthistle (Centaurea solstitialis) reveal putative structural variation and QTLs associated with invader traits.</title>
        <authorList>
            <person name="Reatini B."/>
            <person name="Cang F.A."/>
            <person name="Jiang Q."/>
            <person name="Mckibben M.T.W."/>
            <person name="Barker M.S."/>
            <person name="Rieseberg L.H."/>
            <person name="Dlugosch K.M."/>
        </authorList>
    </citation>
    <scope>NUCLEOTIDE SEQUENCE</scope>
    <source>
        <strain evidence="5">CAN-66</strain>
        <tissue evidence="5">Leaf</tissue>
    </source>
</reference>
<organism evidence="5 6">
    <name type="scientific">Centaurea solstitialis</name>
    <name type="common">yellow star-thistle</name>
    <dbReference type="NCBI Taxonomy" id="347529"/>
    <lineage>
        <taxon>Eukaryota</taxon>
        <taxon>Viridiplantae</taxon>
        <taxon>Streptophyta</taxon>
        <taxon>Embryophyta</taxon>
        <taxon>Tracheophyta</taxon>
        <taxon>Spermatophyta</taxon>
        <taxon>Magnoliopsida</taxon>
        <taxon>eudicotyledons</taxon>
        <taxon>Gunneridae</taxon>
        <taxon>Pentapetalae</taxon>
        <taxon>asterids</taxon>
        <taxon>campanulids</taxon>
        <taxon>Asterales</taxon>
        <taxon>Asteraceae</taxon>
        <taxon>Carduoideae</taxon>
        <taxon>Cardueae</taxon>
        <taxon>Centaureinae</taxon>
        <taxon>Centaurea</taxon>
    </lineage>
</organism>
<dbReference type="Proteomes" id="UP001172457">
    <property type="component" value="Chromosome 7"/>
</dbReference>
<feature type="domain" description="GRF-type" evidence="4">
    <location>
        <begin position="48"/>
        <end position="76"/>
    </location>
</feature>
<proteinExistence type="predicted"/>
<dbReference type="InterPro" id="IPR010666">
    <property type="entry name" value="Znf_GRF"/>
</dbReference>